<feature type="transmembrane region" description="Helical" evidence="1">
    <location>
        <begin position="205"/>
        <end position="224"/>
    </location>
</feature>
<proteinExistence type="predicted"/>
<protein>
    <submittedName>
        <fullName evidence="4">MgtC/SapB family protein</fullName>
    </submittedName>
</protein>
<evidence type="ECO:0000256" key="1">
    <source>
        <dbReference type="SAM" id="Phobius"/>
    </source>
</evidence>
<dbReference type="PANTHER" id="PTHR39084:SF1">
    <property type="entry name" value="DUF4010 DOMAIN-CONTAINING PROTEIN"/>
    <property type="match status" value="1"/>
</dbReference>
<evidence type="ECO:0000313" key="5">
    <source>
        <dbReference type="Proteomes" id="UP000663946"/>
    </source>
</evidence>
<evidence type="ECO:0000259" key="2">
    <source>
        <dbReference type="Pfam" id="PF02308"/>
    </source>
</evidence>
<feature type="transmembrane region" description="Helical" evidence="1">
    <location>
        <begin position="114"/>
        <end position="132"/>
    </location>
</feature>
<accession>A0AAJ4N7U7</accession>
<feature type="transmembrane region" description="Helical" evidence="1">
    <location>
        <begin position="89"/>
        <end position="108"/>
    </location>
</feature>
<keyword evidence="1" id="KW-1133">Transmembrane helix</keyword>
<evidence type="ECO:0000313" key="4">
    <source>
        <dbReference type="EMBL" id="QTG16413.1"/>
    </source>
</evidence>
<feature type="transmembrane region" description="Helical" evidence="1">
    <location>
        <begin position="177"/>
        <end position="198"/>
    </location>
</feature>
<feature type="transmembrane region" description="Helical" evidence="1">
    <location>
        <begin position="60"/>
        <end position="77"/>
    </location>
</feature>
<feature type="transmembrane region" description="Helical" evidence="1">
    <location>
        <begin position="236"/>
        <end position="258"/>
    </location>
</feature>
<reference evidence="4" key="1">
    <citation type="submission" date="2020-02" db="EMBL/GenBank/DDBJ databases">
        <title>Unexpected conservation and global transmission of agrobacterial virulence plasmids.</title>
        <authorList>
            <person name="Weisberg A.J."/>
            <person name="Davis E.W. II"/>
            <person name="Tabima J.R."/>
            <person name="Belcher M.S."/>
            <person name="Miller M."/>
            <person name="Kuo C.-H."/>
            <person name="Loper J.E."/>
            <person name="Grunwald N.J."/>
            <person name="Putnam M.L."/>
            <person name="Chang J.H."/>
        </authorList>
    </citation>
    <scope>NUCLEOTIDE SEQUENCE</scope>
    <source>
        <strain evidence="4">Q15/94</strain>
        <plasmid evidence="4">pQ15_94_1</plasmid>
    </source>
</reference>
<evidence type="ECO:0000259" key="3">
    <source>
        <dbReference type="Pfam" id="PF13194"/>
    </source>
</evidence>
<feature type="transmembrane region" description="Helical" evidence="1">
    <location>
        <begin position="305"/>
        <end position="326"/>
    </location>
</feature>
<keyword evidence="4" id="KW-0614">Plasmid</keyword>
<feature type="transmembrane region" description="Helical" evidence="1">
    <location>
        <begin position="36"/>
        <end position="54"/>
    </location>
</feature>
<dbReference type="Pfam" id="PF13194">
    <property type="entry name" value="DUF4010"/>
    <property type="match status" value="1"/>
</dbReference>
<dbReference type="InterPro" id="IPR025105">
    <property type="entry name" value="DUF4010"/>
</dbReference>
<feature type="transmembrane region" description="Helical" evidence="1">
    <location>
        <begin position="333"/>
        <end position="354"/>
    </location>
</feature>
<feature type="transmembrane region" description="Helical" evidence="1">
    <location>
        <begin position="144"/>
        <end position="162"/>
    </location>
</feature>
<dbReference type="InterPro" id="IPR049177">
    <property type="entry name" value="MgtC_SapB_SrpB_YhiD_N"/>
</dbReference>
<dbReference type="AlphaFoldDB" id="A0AAJ4N7U7"/>
<dbReference type="GeneID" id="92774605"/>
<dbReference type="EMBL" id="CP049218">
    <property type="protein sequence ID" value="QTG16413.1"/>
    <property type="molecule type" value="Genomic_DNA"/>
</dbReference>
<organism evidence="4 5">
    <name type="scientific">Agrobacterium tumefaciens</name>
    <dbReference type="NCBI Taxonomy" id="358"/>
    <lineage>
        <taxon>Bacteria</taxon>
        <taxon>Pseudomonadati</taxon>
        <taxon>Pseudomonadota</taxon>
        <taxon>Alphaproteobacteria</taxon>
        <taxon>Hyphomicrobiales</taxon>
        <taxon>Rhizobiaceae</taxon>
        <taxon>Rhizobium/Agrobacterium group</taxon>
        <taxon>Agrobacterium</taxon>
        <taxon>Agrobacterium tumefaciens complex</taxon>
    </lineage>
</organism>
<keyword evidence="1" id="KW-0472">Membrane</keyword>
<sequence length="418" mass="43078">MTELMLRFGVAIAIGLLVGLERGWRERDELEGKRVAGIRTFSITGLLGAVIAALSQLSGAPWMLVIGFSVLGALVGWFQFWKASQDEDFSVTVVIAALCVFALGALAVVGDYKVAAAGGAALAGLLASREILHSLLKRLTWPEVRSAVLLAGMTTIVLPLLPNRTIDPWGGLNPHEVWLFTVLTAALSYLGYIAVRMLGPTKGTLITGLSGGIISSTSVTVALAKSAHGVMNAFPLAGGASLAAMVSIIRVCIVVALLKPDLLKIIAPSAIAAALAFGLCGLLLLSFGHAQKADESSLPRNPFDLMQLLIFAAGFAVVSTLSAALVERFGSVSVLASSALSGVFDVDVAVLSAIRLDGAIISTGQVGEAILMAIVANGAGRLSLAMVAGPSRFWLPLSGATLLAAGIGAAVFFVTDFS</sequence>
<dbReference type="Pfam" id="PF02308">
    <property type="entry name" value="MgtC"/>
    <property type="match status" value="1"/>
</dbReference>
<feature type="transmembrane region" description="Helical" evidence="1">
    <location>
        <begin position="265"/>
        <end position="285"/>
    </location>
</feature>
<feature type="transmembrane region" description="Helical" evidence="1">
    <location>
        <begin position="392"/>
        <end position="414"/>
    </location>
</feature>
<dbReference type="Proteomes" id="UP000663946">
    <property type="component" value="Plasmid pQ15_94_1"/>
</dbReference>
<geneLocation type="plasmid" evidence="4 5">
    <name>pQ15_94_1</name>
</geneLocation>
<name>A0AAJ4N7U7_AGRTU</name>
<dbReference type="RefSeq" id="WP_003517054.1">
    <property type="nucleotide sequence ID" value="NZ_CP048575.1"/>
</dbReference>
<gene>
    <name evidence="4" type="ORF">G6M86_24110</name>
</gene>
<dbReference type="PANTHER" id="PTHR39084">
    <property type="entry name" value="MEMBRANE PROTEIN-RELATED"/>
    <property type="match status" value="1"/>
</dbReference>
<feature type="domain" description="MgtC/SapB/SrpB/YhiD N-terminal" evidence="2">
    <location>
        <begin position="9"/>
        <end position="134"/>
    </location>
</feature>
<feature type="transmembrane region" description="Helical" evidence="1">
    <location>
        <begin position="6"/>
        <end position="24"/>
    </location>
</feature>
<feature type="domain" description="DUF4010" evidence="3">
    <location>
        <begin position="182"/>
        <end position="389"/>
    </location>
</feature>
<feature type="transmembrane region" description="Helical" evidence="1">
    <location>
        <begin position="360"/>
        <end position="380"/>
    </location>
</feature>
<keyword evidence="1" id="KW-0812">Transmembrane</keyword>